<dbReference type="SMART" id="SM00283">
    <property type="entry name" value="MA"/>
    <property type="match status" value="1"/>
</dbReference>
<dbReference type="SUPFAM" id="SSF58104">
    <property type="entry name" value="Methyl-accepting chemotaxis protein (MCP) signaling domain"/>
    <property type="match status" value="1"/>
</dbReference>
<gene>
    <name evidence="4" type="ORF">FHS48_000967</name>
</gene>
<accession>A0A7X0DL34</accession>
<dbReference type="RefSeq" id="WP_184261933.1">
    <property type="nucleotide sequence ID" value="NZ_JACIIX010000002.1"/>
</dbReference>
<dbReference type="AlphaFoldDB" id="A0A7X0DL34"/>
<dbReference type="InterPro" id="IPR004089">
    <property type="entry name" value="MCPsignal_dom"/>
</dbReference>
<dbReference type="Pfam" id="PF13682">
    <property type="entry name" value="CZB"/>
    <property type="match status" value="1"/>
</dbReference>
<evidence type="ECO:0000259" key="3">
    <source>
        <dbReference type="PROSITE" id="PS50111"/>
    </source>
</evidence>
<evidence type="ECO:0000256" key="1">
    <source>
        <dbReference type="ARBA" id="ARBA00023224"/>
    </source>
</evidence>
<feature type="domain" description="Methyl-accepting transducer" evidence="3">
    <location>
        <begin position="58"/>
        <end position="294"/>
    </location>
</feature>
<evidence type="ECO:0000256" key="2">
    <source>
        <dbReference type="PROSITE-ProRule" id="PRU00284"/>
    </source>
</evidence>
<dbReference type="Proteomes" id="UP000544872">
    <property type="component" value="Unassembled WGS sequence"/>
</dbReference>
<comment type="caution">
    <text evidence="4">The sequence shown here is derived from an EMBL/GenBank/DDBJ whole genome shotgun (WGS) entry which is preliminary data.</text>
</comment>
<evidence type="ECO:0000313" key="5">
    <source>
        <dbReference type="Proteomes" id="UP000544872"/>
    </source>
</evidence>
<dbReference type="InterPro" id="IPR025991">
    <property type="entry name" value="Chemoreceptor_zinc-bind_dom"/>
</dbReference>
<dbReference type="PANTHER" id="PTHR32089:SF112">
    <property type="entry name" value="LYSOZYME-LIKE PROTEIN-RELATED"/>
    <property type="match status" value="1"/>
</dbReference>
<evidence type="ECO:0000313" key="4">
    <source>
        <dbReference type="EMBL" id="MBB6209565.1"/>
    </source>
</evidence>
<protein>
    <submittedName>
        <fullName evidence="4">Methyl-accepting chemotaxis protein</fullName>
    </submittedName>
</protein>
<name>A0A7X0DL34_NOVIT</name>
<dbReference type="Pfam" id="PF00015">
    <property type="entry name" value="MCPsignal"/>
    <property type="match status" value="1"/>
</dbReference>
<keyword evidence="5" id="KW-1185">Reference proteome</keyword>
<dbReference type="Gene3D" id="1.20.120.30">
    <property type="entry name" value="Aspartate receptor, ligand-binding domain"/>
    <property type="match status" value="1"/>
</dbReference>
<dbReference type="PROSITE" id="PS50111">
    <property type="entry name" value="CHEMOTAXIS_TRANSDUC_2"/>
    <property type="match status" value="1"/>
</dbReference>
<dbReference type="GO" id="GO:0007165">
    <property type="term" value="P:signal transduction"/>
    <property type="evidence" value="ECO:0007669"/>
    <property type="project" value="UniProtKB-KW"/>
</dbReference>
<keyword evidence="1 2" id="KW-0807">Transducer</keyword>
<organism evidence="4 5">
    <name type="scientific">Novispirillum itersonii</name>
    <name type="common">Aquaspirillum itersonii</name>
    <dbReference type="NCBI Taxonomy" id="189"/>
    <lineage>
        <taxon>Bacteria</taxon>
        <taxon>Pseudomonadati</taxon>
        <taxon>Pseudomonadota</taxon>
        <taxon>Alphaproteobacteria</taxon>
        <taxon>Rhodospirillales</taxon>
        <taxon>Novispirillaceae</taxon>
        <taxon>Novispirillum</taxon>
    </lineage>
</organism>
<sequence length="445" mass="47987">MTGTAPVSADVAQRLEQGFRLMTEGRYLSVPEGSHPLERMMYDMALAVHQRAKSELIRTVSMSVNVNESVTATAEMKRAVEDVRHRTHSIAAAVDEMTTGVTEISRFTGDVAREAEESHYAAEEARRTGRGAVQAVAEITDVVNDASRQVDRLHEASDQIGVIVQQIEAIARQTNLLALNATIEAARAGEAGKGFAVVASEVKTLAQQTARATVDIRTRIAALQEGMTEIMHTMHAGAEAVGRGQEVIAAAGTGMDTVLSHVERVSLRIAEIAAILDQQRAASAEISGGVTAIAQMTAANVQAIENILTVSDDTDTLIRLAVASLSETEIEDFTIHVAKSDHMIWRKRLAEMVAGREKLDPKELADHTSCRLGRWYTAVKDAGLTGHPAFRRLEEPHREVHAAGIEAARRYAAGDVDGALEQIALVAEASKGVMAALDDLCRRQH</sequence>
<dbReference type="GO" id="GO:0016020">
    <property type="term" value="C:membrane"/>
    <property type="evidence" value="ECO:0007669"/>
    <property type="project" value="InterPro"/>
</dbReference>
<dbReference type="Gene3D" id="1.10.287.950">
    <property type="entry name" value="Methyl-accepting chemotaxis protein"/>
    <property type="match status" value="1"/>
</dbReference>
<proteinExistence type="predicted"/>
<dbReference type="PANTHER" id="PTHR32089">
    <property type="entry name" value="METHYL-ACCEPTING CHEMOTAXIS PROTEIN MCPB"/>
    <property type="match status" value="1"/>
</dbReference>
<reference evidence="4 5" key="1">
    <citation type="submission" date="2020-08" db="EMBL/GenBank/DDBJ databases">
        <title>Genomic Encyclopedia of Type Strains, Phase IV (KMG-IV): sequencing the most valuable type-strain genomes for metagenomic binning, comparative biology and taxonomic classification.</title>
        <authorList>
            <person name="Goeker M."/>
        </authorList>
    </citation>
    <scope>NUCLEOTIDE SEQUENCE [LARGE SCALE GENOMIC DNA]</scope>
    <source>
        <strain evidence="4 5">DSM 11590</strain>
    </source>
</reference>
<dbReference type="EMBL" id="JACIIX010000002">
    <property type="protein sequence ID" value="MBB6209565.1"/>
    <property type="molecule type" value="Genomic_DNA"/>
</dbReference>